<gene>
    <name evidence="1" type="ORF">QDS18_15045</name>
</gene>
<organism evidence="1 2">
    <name type="scientific">Paenibacillus polymyxa</name>
    <name type="common">Bacillus polymyxa</name>
    <dbReference type="NCBI Taxonomy" id="1406"/>
    <lineage>
        <taxon>Bacteria</taxon>
        <taxon>Bacillati</taxon>
        <taxon>Bacillota</taxon>
        <taxon>Bacilli</taxon>
        <taxon>Bacillales</taxon>
        <taxon>Paenibacillaceae</taxon>
        <taxon>Paenibacillus</taxon>
    </lineage>
</organism>
<sequence>MGRKISDHVQRMLYAESMGRCMNPDCKVELFRDNGDIIEKAHLTPFCDSEDNSFENLVVLCPNCHTDFDKNSAFTKVHVTMWKQNRKEEFDRFFGEKFSAFDELRSRVAPLLKENKVIFENYYIGDKKELWNVFEGKILANNNMLKKLLEQNRNLIQRHSDESYSNLAIIDTFLVHIAEFESTRPTVEKHRQVLFPEEINSLFGIEPVDQSLLPSVESLEILINKLQRQGEFVGIVLGTDNPYIELLEDGNVVKLYLNCI</sequence>
<dbReference type="EMBL" id="JARVWT010000006">
    <property type="protein sequence ID" value="MDH2332174.1"/>
    <property type="molecule type" value="Genomic_DNA"/>
</dbReference>
<comment type="caution">
    <text evidence="1">The sequence shown here is derived from an EMBL/GenBank/DDBJ whole genome shotgun (WGS) entry which is preliminary data.</text>
</comment>
<dbReference type="Proteomes" id="UP001229409">
    <property type="component" value="Unassembled WGS sequence"/>
</dbReference>
<dbReference type="AlphaFoldDB" id="A0AAP4A3X7"/>
<dbReference type="InterPro" id="IPR003615">
    <property type="entry name" value="HNH_nuc"/>
</dbReference>
<proteinExistence type="predicted"/>
<keyword evidence="1" id="KW-0255">Endonuclease</keyword>
<keyword evidence="1" id="KW-0540">Nuclease</keyword>
<dbReference type="CDD" id="cd00085">
    <property type="entry name" value="HNHc"/>
    <property type="match status" value="1"/>
</dbReference>
<reference evidence="1" key="1">
    <citation type="submission" date="2023-04" db="EMBL/GenBank/DDBJ databases">
        <title>Uncovering the Secrets of Slow-Growing Bacteria in Tropical Savanna Soil through Cultivation and Genomic Analysis.</title>
        <authorList>
            <person name="Goncalves O.S."/>
            <person name="Santana M.F."/>
        </authorList>
    </citation>
    <scope>NUCLEOTIDE SEQUENCE</scope>
    <source>
        <strain evidence="1">ANTI</strain>
    </source>
</reference>
<accession>A0AAP4A3X7</accession>
<evidence type="ECO:0000313" key="1">
    <source>
        <dbReference type="EMBL" id="MDH2332174.1"/>
    </source>
</evidence>
<dbReference type="GO" id="GO:0004519">
    <property type="term" value="F:endonuclease activity"/>
    <property type="evidence" value="ECO:0007669"/>
    <property type="project" value="UniProtKB-KW"/>
</dbReference>
<keyword evidence="1" id="KW-0378">Hydrolase</keyword>
<protein>
    <submittedName>
        <fullName evidence="1">HNH endonuclease signature motif containing protein</fullName>
    </submittedName>
</protein>
<dbReference type="RefSeq" id="WP_279834615.1">
    <property type="nucleotide sequence ID" value="NZ_JARVWT010000006.1"/>
</dbReference>
<name>A0AAP4A3X7_PAEPO</name>
<evidence type="ECO:0000313" key="2">
    <source>
        <dbReference type="Proteomes" id="UP001229409"/>
    </source>
</evidence>